<dbReference type="HOGENOM" id="CLU_1194021_0_0_10"/>
<gene>
    <name evidence="1" type="ORF">GCWU000325_02382</name>
</gene>
<keyword evidence="2" id="KW-1185">Reference proteome</keyword>
<proteinExistence type="predicted"/>
<dbReference type="Proteomes" id="UP000003460">
    <property type="component" value="Unassembled WGS sequence"/>
</dbReference>
<name>C9LJH0_9BACT</name>
<dbReference type="STRING" id="626522.GCWU000325_02382"/>
<accession>C9LJH0</accession>
<dbReference type="EMBL" id="ACIJ02000027">
    <property type="protein sequence ID" value="EEX70798.1"/>
    <property type="molecule type" value="Genomic_DNA"/>
</dbReference>
<dbReference type="AlphaFoldDB" id="C9LJH0"/>
<reference evidence="1" key="1">
    <citation type="submission" date="2009-09" db="EMBL/GenBank/DDBJ databases">
        <authorList>
            <person name="Weinstock G."/>
            <person name="Sodergren E."/>
            <person name="Clifton S."/>
            <person name="Fulton L."/>
            <person name="Fulton B."/>
            <person name="Courtney L."/>
            <person name="Fronick C."/>
            <person name="Harrison M."/>
            <person name="Strong C."/>
            <person name="Farmer C."/>
            <person name="Delahaunty K."/>
            <person name="Markovic C."/>
            <person name="Hall O."/>
            <person name="Minx P."/>
            <person name="Tomlinson C."/>
            <person name="Mitreva M."/>
            <person name="Nelson J."/>
            <person name="Hou S."/>
            <person name="Wollam A."/>
            <person name="Pepin K.H."/>
            <person name="Johnson M."/>
            <person name="Bhonagiri V."/>
            <person name="Nash W.E."/>
            <person name="Warren W."/>
            <person name="Chinwalla A."/>
            <person name="Mardis E.R."/>
            <person name="Wilson R.K."/>
        </authorList>
    </citation>
    <scope>NUCLEOTIDE SEQUENCE [LARGE SCALE GENOMIC DNA]</scope>
    <source>
        <strain evidence="1">ATCC 51259</strain>
    </source>
</reference>
<evidence type="ECO:0000313" key="1">
    <source>
        <dbReference type="EMBL" id="EEX70798.1"/>
    </source>
</evidence>
<evidence type="ECO:0000313" key="2">
    <source>
        <dbReference type="Proteomes" id="UP000003460"/>
    </source>
</evidence>
<protein>
    <submittedName>
        <fullName evidence="1">Uncharacterized protein</fullName>
    </submittedName>
</protein>
<organism evidence="1 2">
    <name type="scientific">Alloprevotella tannerae ATCC 51259</name>
    <dbReference type="NCBI Taxonomy" id="626522"/>
    <lineage>
        <taxon>Bacteria</taxon>
        <taxon>Pseudomonadati</taxon>
        <taxon>Bacteroidota</taxon>
        <taxon>Bacteroidia</taxon>
        <taxon>Bacteroidales</taxon>
        <taxon>Prevotellaceae</taxon>
        <taxon>Alloprevotella</taxon>
    </lineage>
</organism>
<comment type="caution">
    <text evidence="1">The sequence shown here is derived from an EMBL/GenBank/DDBJ whole genome shotgun (WGS) entry which is preliminary data.</text>
</comment>
<sequence>MCTEKYMYERKIKIKWMAAHKKNTIFVENNSWTMKFLSCLILMLLFTTSCDNGVKREEKPQALCIDMQNGEKIYLSPDSVVQFERTTFLVPKVSDEVKANAVILGYGGKLLPVKPTKTWFLAEFLQPIPQLGIEAHKKYYAQLRHCCQTFPFNSDYILNPVIDTPYHMGFAPEYPLHNMYSSNRVCSITSSSTTHYCYLIYLGFDEQKRKMDTYFPCHPNSLIWKFNVKHIN</sequence>